<proteinExistence type="inferred from homology"/>
<comment type="similarity">
    <text evidence="1">Belongs to the FAM89 family.</text>
</comment>
<evidence type="ECO:0000256" key="2">
    <source>
        <dbReference type="SAM" id="MobiDB-lite"/>
    </source>
</evidence>
<protein>
    <submittedName>
        <fullName evidence="3">Uncharacterized protein</fullName>
    </submittedName>
</protein>
<feature type="compositionally biased region" description="Polar residues" evidence="2">
    <location>
        <begin position="52"/>
        <end position="62"/>
    </location>
</feature>
<dbReference type="PANTHER" id="PTHR46949:SF1">
    <property type="entry name" value="AT07979P2"/>
    <property type="match status" value="1"/>
</dbReference>
<evidence type="ECO:0000313" key="4">
    <source>
        <dbReference type="Proteomes" id="UP001431783"/>
    </source>
</evidence>
<accession>A0AAW1VH74</accession>
<dbReference type="PANTHER" id="PTHR46949">
    <property type="entry name" value="LEUCINE REPEAT ADAPTER PROTEIN 25"/>
    <property type="match status" value="1"/>
</dbReference>
<evidence type="ECO:0000256" key="1">
    <source>
        <dbReference type="ARBA" id="ARBA00038125"/>
    </source>
</evidence>
<feature type="compositionally biased region" description="Polar residues" evidence="2">
    <location>
        <begin position="15"/>
        <end position="44"/>
    </location>
</feature>
<keyword evidence="4" id="KW-1185">Reference proteome</keyword>
<organism evidence="3 4">
    <name type="scientific">Henosepilachna vigintioctopunctata</name>
    <dbReference type="NCBI Taxonomy" id="420089"/>
    <lineage>
        <taxon>Eukaryota</taxon>
        <taxon>Metazoa</taxon>
        <taxon>Ecdysozoa</taxon>
        <taxon>Arthropoda</taxon>
        <taxon>Hexapoda</taxon>
        <taxon>Insecta</taxon>
        <taxon>Pterygota</taxon>
        <taxon>Neoptera</taxon>
        <taxon>Endopterygota</taxon>
        <taxon>Coleoptera</taxon>
        <taxon>Polyphaga</taxon>
        <taxon>Cucujiformia</taxon>
        <taxon>Coccinelloidea</taxon>
        <taxon>Coccinellidae</taxon>
        <taxon>Epilachninae</taxon>
        <taxon>Epilachnini</taxon>
        <taxon>Henosepilachna</taxon>
    </lineage>
</organism>
<dbReference type="Proteomes" id="UP001431783">
    <property type="component" value="Unassembled WGS sequence"/>
</dbReference>
<sequence>MSSLHGLPPLPKSLSGFNLNENFTNPPTPARTTSMRAHQGSPSSLGHMMYTPHTSQNGSSELAPSASGRKLTNLDAQLAILRREMMMMLKTMSGCNM</sequence>
<reference evidence="3 4" key="1">
    <citation type="submission" date="2023-03" db="EMBL/GenBank/DDBJ databases">
        <title>Genome insight into feeding habits of ladybird beetles.</title>
        <authorList>
            <person name="Li H.-S."/>
            <person name="Huang Y.-H."/>
            <person name="Pang H."/>
        </authorList>
    </citation>
    <scope>NUCLEOTIDE SEQUENCE [LARGE SCALE GENOMIC DNA]</scope>
    <source>
        <strain evidence="3">SYSU_2023b</strain>
        <tissue evidence="3">Whole body</tissue>
    </source>
</reference>
<evidence type="ECO:0000313" key="3">
    <source>
        <dbReference type="EMBL" id="KAK9891599.1"/>
    </source>
</evidence>
<name>A0AAW1VH74_9CUCU</name>
<dbReference type="AlphaFoldDB" id="A0AAW1VH74"/>
<dbReference type="EMBL" id="JARQZJ010000129">
    <property type="protein sequence ID" value="KAK9891599.1"/>
    <property type="molecule type" value="Genomic_DNA"/>
</dbReference>
<comment type="caution">
    <text evidence="3">The sequence shown here is derived from an EMBL/GenBank/DDBJ whole genome shotgun (WGS) entry which is preliminary data.</text>
</comment>
<feature type="region of interest" description="Disordered" evidence="2">
    <location>
        <begin position="1"/>
        <end position="71"/>
    </location>
</feature>
<gene>
    <name evidence="3" type="ORF">WA026_015559</name>
</gene>